<dbReference type="Pfam" id="PF01370">
    <property type="entry name" value="Epimerase"/>
    <property type="match status" value="1"/>
</dbReference>
<evidence type="ECO:0000313" key="2">
    <source>
        <dbReference type="EMBL" id="CAA9209160.1"/>
    </source>
</evidence>
<sequence>MKVLIIGGTGLISTSMTRQLLERGDEVTLYNRGQSEVRVPAGARTIHGDRKDFAAFEAQIAKAGRFDCVIDMICFLPEEAESLARAVRGRTAQLIFCSTVDVFEKPAQRFPIPDDAPLGGTSKYGRDKAECERILMAAHARGDVPVTILRPAQTYGEGRDFIHVFGRGGGAWKRLRQGKPVIVHGDGSSLWVACHIDDVARGFLGATGNTVTYGKGYNVTGEEWMTWDQYTERAAEGLGAPPPRIVHIPTDVLARALPRRAKIIAENFRFNNIFDTSNARRDLGFRYTIPFVEGVRRNAAWLDERGIIDASDGDPWQDRVIAAWEHLGERLDSDLDGVDD</sequence>
<dbReference type="EMBL" id="CADCTC010000001">
    <property type="protein sequence ID" value="CAA9209160.1"/>
    <property type="molecule type" value="Genomic_DNA"/>
</dbReference>
<name>A0A6J4GY68_9CHLR</name>
<feature type="domain" description="NAD-dependent epimerase/dehydratase" evidence="1">
    <location>
        <begin position="3"/>
        <end position="209"/>
    </location>
</feature>
<dbReference type="InterPro" id="IPR036291">
    <property type="entry name" value="NAD(P)-bd_dom_sf"/>
</dbReference>
<dbReference type="InterPro" id="IPR001509">
    <property type="entry name" value="Epimerase_deHydtase"/>
</dbReference>
<proteinExistence type="predicted"/>
<evidence type="ECO:0000259" key="1">
    <source>
        <dbReference type="Pfam" id="PF01370"/>
    </source>
</evidence>
<reference evidence="2" key="1">
    <citation type="submission" date="2020-02" db="EMBL/GenBank/DDBJ databases">
        <authorList>
            <person name="Meier V. D."/>
        </authorList>
    </citation>
    <scope>NUCLEOTIDE SEQUENCE</scope>
    <source>
        <strain evidence="2">AVDCRST_MAG77</strain>
    </source>
</reference>
<organism evidence="2">
    <name type="scientific">uncultured Chloroflexota bacterium</name>
    <dbReference type="NCBI Taxonomy" id="166587"/>
    <lineage>
        <taxon>Bacteria</taxon>
        <taxon>Bacillati</taxon>
        <taxon>Chloroflexota</taxon>
        <taxon>environmental samples</taxon>
    </lineage>
</organism>
<protein>
    <recommendedName>
        <fullName evidence="1">NAD-dependent epimerase/dehydratase domain-containing protein</fullName>
    </recommendedName>
</protein>
<gene>
    <name evidence="2" type="ORF">AVDCRST_MAG77-1914</name>
</gene>
<dbReference type="SUPFAM" id="SSF51735">
    <property type="entry name" value="NAD(P)-binding Rossmann-fold domains"/>
    <property type="match status" value="1"/>
</dbReference>
<dbReference type="Gene3D" id="3.40.50.720">
    <property type="entry name" value="NAD(P)-binding Rossmann-like Domain"/>
    <property type="match status" value="1"/>
</dbReference>
<dbReference type="PANTHER" id="PTHR43245">
    <property type="entry name" value="BIFUNCTIONAL POLYMYXIN RESISTANCE PROTEIN ARNA"/>
    <property type="match status" value="1"/>
</dbReference>
<dbReference type="InterPro" id="IPR050177">
    <property type="entry name" value="Lipid_A_modif_metabolic_enz"/>
</dbReference>
<dbReference type="AlphaFoldDB" id="A0A6J4GY68"/>
<accession>A0A6J4GY68</accession>